<comment type="subunit">
    <text evidence="9">The complex comprises the extracytoplasmic solute receptor protein and the two transmembrane proteins.</text>
</comment>
<comment type="caution">
    <text evidence="9">Lacks conserved residue(s) required for the propagation of feature annotation.</text>
</comment>
<accession>A0A7S8HB80</accession>
<dbReference type="AlphaFoldDB" id="A0A7S8HB80"/>
<evidence type="ECO:0000256" key="3">
    <source>
        <dbReference type="ARBA" id="ARBA00022475"/>
    </source>
</evidence>
<dbReference type="KEGG" id="kmn:HW532_05615"/>
<feature type="transmembrane region" description="Helical" evidence="9">
    <location>
        <begin position="129"/>
        <end position="149"/>
    </location>
</feature>
<feature type="transmembrane region" description="Helical" evidence="9">
    <location>
        <begin position="51"/>
        <end position="67"/>
    </location>
</feature>
<keyword evidence="2 9" id="KW-0813">Transport</keyword>
<evidence type="ECO:0000256" key="7">
    <source>
        <dbReference type="ARBA" id="ARBA00023136"/>
    </source>
</evidence>
<dbReference type="InterPro" id="IPR055348">
    <property type="entry name" value="DctQ"/>
</dbReference>
<evidence type="ECO:0000256" key="2">
    <source>
        <dbReference type="ARBA" id="ARBA00022448"/>
    </source>
</evidence>
<evidence type="ECO:0000259" key="10">
    <source>
        <dbReference type="Pfam" id="PF04290"/>
    </source>
</evidence>
<keyword evidence="5 9" id="KW-0812">Transmembrane</keyword>
<feature type="transmembrane region" description="Helical" evidence="9">
    <location>
        <begin position="217"/>
        <end position="238"/>
    </location>
</feature>
<keyword evidence="3" id="KW-1003">Cell membrane</keyword>
<dbReference type="Pfam" id="PF04290">
    <property type="entry name" value="DctQ"/>
    <property type="match status" value="1"/>
</dbReference>
<organism evidence="11 12">
    <name type="scientific">Kaustia mangrovi</name>
    <dbReference type="NCBI Taxonomy" id="2593653"/>
    <lineage>
        <taxon>Bacteria</taxon>
        <taxon>Pseudomonadati</taxon>
        <taxon>Pseudomonadota</taxon>
        <taxon>Alphaproteobacteria</taxon>
        <taxon>Hyphomicrobiales</taxon>
        <taxon>Parvibaculaceae</taxon>
        <taxon>Kaustia</taxon>
    </lineage>
</organism>
<name>A0A7S8HB80_9HYPH</name>
<feature type="transmembrane region" description="Helical" evidence="9">
    <location>
        <begin position="21"/>
        <end position="39"/>
    </location>
</feature>
<evidence type="ECO:0000256" key="9">
    <source>
        <dbReference type="RuleBase" id="RU369079"/>
    </source>
</evidence>
<evidence type="ECO:0000256" key="6">
    <source>
        <dbReference type="ARBA" id="ARBA00022989"/>
    </source>
</evidence>
<comment type="subcellular location">
    <subcellularLocation>
        <location evidence="1 9">Cell inner membrane</location>
        <topology evidence="1 9">Multi-pass membrane protein</topology>
    </subcellularLocation>
</comment>
<evidence type="ECO:0000256" key="1">
    <source>
        <dbReference type="ARBA" id="ARBA00004429"/>
    </source>
</evidence>
<dbReference type="PANTHER" id="PTHR35011">
    <property type="entry name" value="2,3-DIKETO-L-GULONATE TRAP TRANSPORTER SMALL PERMEASE PROTEIN YIAM"/>
    <property type="match status" value="1"/>
</dbReference>
<feature type="transmembrane region" description="Helical" evidence="9">
    <location>
        <begin position="88"/>
        <end position="109"/>
    </location>
</feature>
<gene>
    <name evidence="11" type="ORF">HW532_05615</name>
</gene>
<dbReference type="GO" id="GO:0022857">
    <property type="term" value="F:transmembrane transporter activity"/>
    <property type="evidence" value="ECO:0007669"/>
    <property type="project" value="UniProtKB-UniRule"/>
</dbReference>
<dbReference type="EMBL" id="CP058214">
    <property type="protein sequence ID" value="QPC42224.1"/>
    <property type="molecule type" value="Genomic_DNA"/>
</dbReference>
<keyword evidence="7 9" id="KW-0472">Membrane</keyword>
<dbReference type="RefSeq" id="WP_213163456.1">
    <property type="nucleotide sequence ID" value="NZ_CP058214.1"/>
</dbReference>
<evidence type="ECO:0000256" key="4">
    <source>
        <dbReference type="ARBA" id="ARBA00022519"/>
    </source>
</evidence>
<dbReference type="PANTHER" id="PTHR35011:SF4">
    <property type="entry name" value="SLL1102 PROTEIN"/>
    <property type="match status" value="1"/>
</dbReference>
<keyword evidence="6 9" id="KW-1133">Transmembrane helix</keyword>
<reference evidence="11 12" key="1">
    <citation type="submission" date="2020-06" db="EMBL/GenBank/DDBJ databases">
        <title>Genome sequence of 2 isolates from Red Sea Mangroves.</title>
        <authorList>
            <person name="Sefrji F."/>
            <person name="Michoud G."/>
            <person name="Merlino G."/>
            <person name="Daffonchio D."/>
        </authorList>
    </citation>
    <scope>NUCLEOTIDE SEQUENCE [LARGE SCALE GENOMIC DNA]</scope>
    <source>
        <strain evidence="11 12">R1DC25</strain>
    </source>
</reference>
<evidence type="ECO:0000256" key="8">
    <source>
        <dbReference type="ARBA" id="ARBA00038436"/>
    </source>
</evidence>
<keyword evidence="4 9" id="KW-0997">Cell inner membrane</keyword>
<evidence type="ECO:0000256" key="5">
    <source>
        <dbReference type="ARBA" id="ARBA00022692"/>
    </source>
</evidence>
<feature type="transmembrane region" description="Helical" evidence="9">
    <location>
        <begin position="177"/>
        <end position="205"/>
    </location>
</feature>
<feature type="domain" description="Tripartite ATP-independent periplasmic transporters DctQ component" evidence="10">
    <location>
        <begin position="26"/>
        <end position="157"/>
    </location>
</feature>
<dbReference type="GO" id="GO:0005886">
    <property type="term" value="C:plasma membrane"/>
    <property type="evidence" value="ECO:0007669"/>
    <property type="project" value="UniProtKB-SubCell"/>
</dbReference>
<dbReference type="Proteomes" id="UP000593594">
    <property type="component" value="Chromosome"/>
</dbReference>
<keyword evidence="12" id="KW-1185">Reference proteome</keyword>
<protein>
    <recommendedName>
        <fullName evidence="9">TRAP transporter small permease protein</fullName>
    </recommendedName>
</protein>
<comment type="similarity">
    <text evidence="8 9">Belongs to the TRAP transporter small permease family.</text>
</comment>
<dbReference type="InterPro" id="IPR007387">
    <property type="entry name" value="TRAP_DctQ"/>
</dbReference>
<comment type="function">
    <text evidence="9">Part of the tripartite ATP-independent periplasmic (TRAP) transport system.</text>
</comment>
<evidence type="ECO:0000313" key="12">
    <source>
        <dbReference type="Proteomes" id="UP000593594"/>
    </source>
</evidence>
<proteinExistence type="inferred from homology"/>
<evidence type="ECO:0000313" key="11">
    <source>
        <dbReference type="EMBL" id="QPC42224.1"/>
    </source>
</evidence>
<sequence length="245" mass="25887">MGGFADFIDAVNERTGRVVSWLALAIVLVQFAVVVGRYVFGVGSVMAQESIVYMHGLLFMLASAYTLKANGHVRVDIFYGSASPRRKALVDFCGALFLLLPVVAMIYLLSTDYVARSWAIFEGSKETSGIQGIFLLKLAIPVFALQMYAQGTAMLSRTAAVLWGPANGDGAARFAQIAVFLVFAVPLGLLAAQEIWTVVSGLAVLDDPQARVRPGQLLLAGIIAAIAAGLVSGALVAARRPSPAP</sequence>